<accession>A0AAD6ZSX3</accession>
<dbReference type="Proteomes" id="UP001218218">
    <property type="component" value="Unassembled WGS sequence"/>
</dbReference>
<keyword evidence="3" id="KW-1185">Reference proteome</keyword>
<feature type="compositionally biased region" description="Polar residues" evidence="1">
    <location>
        <begin position="100"/>
        <end position="112"/>
    </location>
</feature>
<feature type="region of interest" description="Disordered" evidence="1">
    <location>
        <begin position="82"/>
        <end position="112"/>
    </location>
</feature>
<gene>
    <name evidence="2" type="ORF">DFH08DRAFT_964500</name>
</gene>
<protein>
    <submittedName>
        <fullName evidence="2">Uncharacterized protein</fullName>
    </submittedName>
</protein>
<evidence type="ECO:0000256" key="1">
    <source>
        <dbReference type="SAM" id="MobiDB-lite"/>
    </source>
</evidence>
<name>A0AAD6ZSX3_9AGAR</name>
<evidence type="ECO:0000313" key="3">
    <source>
        <dbReference type="Proteomes" id="UP001218218"/>
    </source>
</evidence>
<dbReference type="AlphaFoldDB" id="A0AAD6ZSX3"/>
<evidence type="ECO:0000313" key="2">
    <source>
        <dbReference type="EMBL" id="KAJ7337520.1"/>
    </source>
</evidence>
<organism evidence="2 3">
    <name type="scientific">Mycena albidolilacea</name>
    <dbReference type="NCBI Taxonomy" id="1033008"/>
    <lineage>
        <taxon>Eukaryota</taxon>
        <taxon>Fungi</taxon>
        <taxon>Dikarya</taxon>
        <taxon>Basidiomycota</taxon>
        <taxon>Agaricomycotina</taxon>
        <taxon>Agaricomycetes</taxon>
        <taxon>Agaricomycetidae</taxon>
        <taxon>Agaricales</taxon>
        <taxon>Marasmiineae</taxon>
        <taxon>Mycenaceae</taxon>
        <taxon>Mycena</taxon>
    </lineage>
</organism>
<comment type="caution">
    <text evidence="2">The sequence shown here is derived from an EMBL/GenBank/DDBJ whole genome shotgun (WGS) entry which is preliminary data.</text>
</comment>
<dbReference type="EMBL" id="JARIHO010000029">
    <property type="protein sequence ID" value="KAJ7337520.1"/>
    <property type="molecule type" value="Genomic_DNA"/>
</dbReference>
<reference evidence="2" key="1">
    <citation type="submission" date="2023-03" db="EMBL/GenBank/DDBJ databases">
        <title>Massive genome expansion in bonnet fungi (Mycena s.s.) driven by repeated elements and novel gene families across ecological guilds.</title>
        <authorList>
            <consortium name="Lawrence Berkeley National Laboratory"/>
            <person name="Harder C.B."/>
            <person name="Miyauchi S."/>
            <person name="Viragh M."/>
            <person name="Kuo A."/>
            <person name="Thoen E."/>
            <person name="Andreopoulos B."/>
            <person name="Lu D."/>
            <person name="Skrede I."/>
            <person name="Drula E."/>
            <person name="Henrissat B."/>
            <person name="Morin E."/>
            <person name="Kohler A."/>
            <person name="Barry K."/>
            <person name="LaButti K."/>
            <person name="Morin E."/>
            <person name="Salamov A."/>
            <person name="Lipzen A."/>
            <person name="Mereny Z."/>
            <person name="Hegedus B."/>
            <person name="Baldrian P."/>
            <person name="Stursova M."/>
            <person name="Weitz H."/>
            <person name="Taylor A."/>
            <person name="Grigoriev I.V."/>
            <person name="Nagy L.G."/>
            <person name="Martin F."/>
            <person name="Kauserud H."/>
        </authorList>
    </citation>
    <scope>NUCLEOTIDE SEQUENCE</scope>
    <source>
        <strain evidence="2">CBHHK002</strain>
    </source>
</reference>
<sequence>MSSLLVNTDSHLTDKRLRSHLESVLCRDLLDDYRADPITKAIATTKLSLWLHEMKHIDNACLRSYNQMKAAIKEVEHKLNKRLAPTGDSGGSTKCPRSKGPSNSSAGNNTTKRCLPLTEEEKKILDANQGCCLPFQMTHRSSDKMCPFPRPICKENTPAAAAIIVNTHVVAVLPNINNLNDSSGTSDGDLSRGNMSFPHKIPHFFWKFLMDGPVVDFPVPVRGLIDDGSHLVLITPEIVDHNR</sequence>
<proteinExistence type="predicted"/>